<keyword evidence="6" id="KW-1185">Reference proteome</keyword>
<evidence type="ECO:0000256" key="2">
    <source>
        <dbReference type="ARBA" id="ARBA00074636"/>
    </source>
</evidence>
<dbReference type="InterPro" id="IPR043129">
    <property type="entry name" value="ATPase_NBD"/>
</dbReference>
<name>A0A368UKF3_SOYBN</name>
<sequence length="572" mass="64223">MDYLKSALPSQIMSERGSNLVVINPGSANVRIGLASQDTPFNIPHCIARHTEQIPNFTVIDKIAPLLKIPFLDEEGPSNSFPRKMGRVDGHNPHIIRKDLPFTWTNVYEEATNSSVSLETSSKDETDEFLDPKEGTDSKEPNASERKFKEFICGEEALRISPTEPYCFCRPIRRGHLNISQHYSMQQVLDDLHTIWDWILIEKLHIPRNERNMYSAVLVMPETFDNREIKEILSLVLRELCFGSAVVHQEGLAAVFGNGLSTACVVNIGAQVTSLICIEDGGALPSTGKTLPFGGEDISRAFLWTQRQRQTWPPIHSDVFGKPIDLLVLNQLKETYCEVKEGEFDAVAVVHSYENKVPAGPHKTRLSALNVPPMGLFCPMLLTPDAYPPPPRTWFHDYEDMLEDTWHIDFSRRADMSDTFYPNVNGGLPMWESYPVFSTKPKKEEKVGLAEAITNCILSTGRIDIQRKLFCSIQLTGGVALTSGLIAAVEERVLHAIPPNEAIDTVEVLQSKGKSRRLCPWKGGAILGVLDLGRDAWISREDWIHNGVHVGSNRKYKDSYYLQAQAMCYMNS</sequence>
<dbReference type="FunFam" id="3.90.640.10:FF:000044">
    <property type="entry name" value="Actin-related protein 9"/>
    <property type="match status" value="1"/>
</dbReference>
<dbReference type="Gene3D" id="3.90.640.10">
    <property type="entry name" value="Actin, Chain A, domain 4"/>
    <property type="match status" value="1"/>
</dbReference>
<dbReference type="FunFam" id="3.30.420.40:FF:000353">
    <property type="entry name" value="Actin-related protein 9"/>
    <property type="match status" value="1"/>
</dbReference>
<accession>A0A368UKF3</accession>
<dbReference type="Pfam" id="PF00022">
    <property type="entry name" value="Actin"/>
    <property type="match status" value="1"/>
</dbReference>
<dbReference type="SUPFAM" id="SSF53067">
    <property type="entry name" value="Actin-like ATPase domain"/>
    <property type="match status" value="2"/>
</dbReference>
<evidence type="ECO:0000313" key="5">
    <source>
        <dbReference type="EnsemblPlants" id="RCW19215"/>
    </source>
</evidence>
<dbReference type="Gene3D" id="3.30.420.40">
    <property type="match status" value="3"/>
</dbReference>
<reference evidence="5" key="3">
    <citation type="submission" date="2019-01" db="UniProtKB">
        <authorList>
            <consortium name="EnsemblPlants"/>
        </authorList>
    </citation>
    <scope>IDENTIFICATION</scope>
    <source>
        <strain evidence="5">Williams 82</strain>
    </source>
</reference>
<dbReference type="CDD" id="cd10206">
    <property type="entry name" value="ASKHA_NBD_Arp8-like"/>
    <property type="match status" value="1"/>
</dbReference>
<dbReference type="EnsemblPlants" id="RCW19215">
    <property type="protein sequence ID" value="RCW19215"/>
    <property type="gene ID" value="GLYMA_10G188100"/>
</dbReference>
<evidence type="ECO:0000256" key="1">
    <source>
        <dbReference type="ARBA" id="ARBA00007720"/>
    </source>
</evidence>
<reference evidence="4 5" key="1">
    <citation type="journal article" date="2010" name="Nature">
        <title>Genome sequence of the palaeopolyploid soybean.</title>
        <authorList>
            <person name="Schmutz J."/>
            <person name="Cannon S.B."/>
            <person name="Schlueter J."/>
            <person name="Ma J."/>
            <person name="Mitros T."/>
            <person name="Nelson W."/>
            <person name="Hyten D.L."/>
            <person name="Song Q."/>
            <person name="Thelen J.J."/>
            <person name="Cheng J."/>
            <person name="Xu D."/>
            <person name="Hellsten U."/>
            <person name="May G.D."/>
            <person name="Yu Y."/>
            <person name="Sakurai T."/>
            <person name="Umezawa T."/>
            <person name="Bhattacharyya M.K."/>
            <person name="Sandhu D."/>
            <person name="Valliyodan B."/>
            <person name="Lindquist E."/>
            <person name="Peto M."/>
            <person name="Grant D."/>
            <person name="Shu S."/>
            <person name="Goodstein D."/>
            <person name="Barry K."/>
            <person name="Futrell-Griggs M."/>
            <person name="Abernathy B."/>
            <person name="Du J."/>
            <person name="Tian Z."/>
            <person name="Zhu L."/>
            <person name="Gill N."/>
            <person name="Joshi T."/>
            <person name="Libault M."/>
            <person name="Sethuraman A."/>
            <person name="Zhang X.-C."/>
            <person name="Shinozaki K."/>
            <person name="Nguyen H.T."/>
            <person name="Wing R.A."/>
            <person name="Cregan P."/>
            <person name="Specht J."/>
            <person name="Grimwood J."/>
            <person name="Rokhsar D."/>
            <person name="Stacey G."/>
            <person name="Shoemaker R.C."/>
            <person name="Jackson S.A."/>
        </authorList>
    </citation>
    <scope>NUCLEOTIDE SEQUENCE</scope>
    <source>
        <strain evidence="5">cv. Williams 82</strain>
        <tissue evidence="4">Callus</tissue>
    </source>
</reference>
<dbReference type="Gramene" id="RCW19215">
    <property type="protein sequence ID" value="RCW19215"/>
    <property type="gene ID" value="GLYMA_10G188100"/>
</dbReference>
<reference evidence="4" key="2">
    <citation type="submission" date="2018-07" db="EMBL/GenBank/DDBJ databases">
        <title>WGS assembly of Glycine max.</title>
        <authorList>
            <person name="Schmutz J."/>
            <person name="Cannon S."/>
            <person name="Schlueter J."/>
            <person name="Ma J."/>
            <person name="Mitros T."/>
            <person name="Nelson W."/>
            <person name="Hyten D."/>
            <person name="Song Q."/>
            <person name="Thelen J."/>
            <person name="Cheng J."/>
            <person name="Xu D."/>
            <person name="Hellsten U."/>
            <person name="May G."/>
            <person name="Yu Y."/>
            <person name="Sakurai T."/>
            <person name="Umezawa T."/>
            <person name="Bhattacharyya M."/>
            <person name="Sandhu D."/>
            <person name="Valliyodan B."/>
            <person name="Lindquist E."/>
            <person name="Peto M."/>
            <person name="Grant D."/>
            <person name="Shu S."/>
            <person name="Goodstein D."/>
            <person name="Barry K."/>
            <person name="Futrell-Griggs M."/>
            <person name="Abernathy B."/>
            <person name="Du J."/>
            <person name="Tian Z."/>
            <person name="Zhu L."/>
            <person name="Gill N."/>
            <person name="Joshi T."/>
            <person name="Libault M."/>
            <person name="Sethuraman A."/>
            <person name="Zhang X."/>
            <person name="Shinozaki K."/>
            <person name="Nguyen H."/>
            <person name="Wing R."/>
            <person name="Cregan P."/>
            <person name="Specht J."/>
            <person name="Grimwood J."/>
            <person name="Rokhsar D."/>
            <person name="Stacey G."/>
            <person name="Shoemaker R."/>
            <person name="Jackson S."/>
        </authorList>
    </citation>
    <scope>NUCLEOTIDE SEQUENCE</scope>
    <source>
        <tissue evidence="4">Callus</tissue>
    </source>
</reference>
<dbReference type="AlphaFoldDB" id="A0A368UKF3"/>
<gene>
    <name evidence="5" type="primary">LOC100797938</name>
    <name evidence="4" type="ORF">GLYMA_10G188100</name>
</gene>
<dbReference type="PANTHER" id="PTHR11937">
    <property type="entry name" value="ACTIN"/>
    <property type="match status" value="1"/>
</dbReference>
<dbReference type="SMART" id="SM00268">
    <property type="entry name" value="ACTIN"/>
    <property type="match status" value="1"/>
</dbReference>
<evidence type="ECO:0000313" key="4">
    <source>
        <dbReference type="EMBL" id="RCW19215.1"/>
    </source>
</evidence>
<organism evidence="4">
    <name type="scientific">Glycine max</name>
    <name type="common">Soybean</name>
    <name type="synonym">Glycine hispida</name>
    <dbReference type="NCBI Taxonomy" id="3847"/>
    <lineage>
        <taxon>Eukaryota</taxon>
        <taxon>Viridiplantae</taxon>
        <taxon>Streptophyta</taxon>
        <taxon>Embryophyta</taxon>
        <taxon>Tracheophyta</taxon>
        <taxon>Spermatophyta</taxon>
        <taxon>Magnoliopsida</taxon>
        <taxon>eudicotyledons</taxon>
        <taxon>Gunneridae</taxon>
        <taxon>Pentapetalae</taxon>
        <taxon>rosids</taxon>
        <taxon>fabids</taxon>
        <taxon>Fabales</taxon>
        <taxon>Fabaceae</taxon>
        <taxon>Papilionoideae</taxon>
        <taxon>50 kb inversion clade</taxon>
        <taxon>NPAAA clade</taxon>
        <taxon>indigoferoid/millettioid clade</taxon>
        <taxon>Phaseoleae</taxon>
        <taxon>Glycine</taxon>
        <taxon>Glycine subgen. Soja</taxon>
    </lineage>
</organism>
<dbReference type="FunFam" id="3.30.420.40:FF:000286">
    <property type="entry name" value="Actin-related protein 8"/>
    <property type="match status" value="1"/>
</dbReference>
<dbReference type="EMBL" id="CM000843">
    <property type="protein sequence ID" value="RCW19215.1"/>
    <property type="molecule type" value="Genomic_DNA"/>
</dbReference>
<protein>
    <recommendedName>
        <fullName evidence="2">Actin-related protein 9</fullName>
    </recommendedName>
</protein>
<dbReference type="InterPro" id="IPR004000">
    <property type="entry name" value="Actin"/>
</dbReference>
<dbReference type="FunFam" id="3.30.420.40:FF:000378">
    <property type="entry name" value="Actin-related protein 9"/>
    <property type="match status" value="1"/>
</dbReference>
<dbReference type="ExpressionAtlas" id="A0A368UKF3">
    <property type="expression patterns" value="baseline and differential"/>
</dbReference>
<evidence type="ECO:0000313" key="6">
    <source>
        <dbReference type="Proteomes" id="UP000008827"/>
    </source>
</evidence>
<evidence type="ECO:0000256" key="3">
    <source>
        <dbReference type="SAM" id="MobiDB-lite"/>
    </source>
</evidence>
<feature type="compositionally biased region" description="Basic and acidic residues" evidence="3">
    <location>
        <begin position="130"/>
        <end position="143"/>
    </location>
</feature>
<dbReference type="FunFam" id="3.30.420.40:FF:000400">
    <property type="entry name" value="Actin-related protein 9"/>
    <property type="match status" value="1"/>
</dbReference>
<feature type="region of interest" description="Disordered" evidence="3">
    <location>
        <begin position="115"/>
        <end position="143"/>
    </location>
</feature>
<comment type="similarity">
    <text evidence="1">Belongs to the actin family. ARP8 subfamily.</text>
</comment>
<dbReference type="OMA" id="PNTLFES"/>
<dbReference type="Proteomes" id="UP000008827">
    <property type="component" value="Chromosome 10"/>
</dbReference>
<proteinExistence type="inferred from homology"/>